<dbReference type="PANTHER" id="PTHR23052">
    <property type="entry name" value="AXONEMAL DYNEIN LIGHT CHAIN DOMAIN-CONTAINING PROTEIN 1"/>
    <property type="match status" value="1"/>
</dbReference>
<dbReference type="Bgee" id="ENSACAG00000012335">
    <property type="expression patterns" value="Expressed in dewlap and 2 other cell types or tissues"/>
</dbReference>
<reference evidence="2" key="1">
    <citation type="submission" date="2009-12" db="EMBL/GenBank/DDBJ databases">
        <title>The Genome Sequence of Anolis carolinensis (Green Anole Lizard).</title>
        <authorList>
            <consortium name="The Genome Sequencing Platform"/>
            <person name="Di Palma F."/>
            <person name="Alfoldi J."/>
            <person name="Heiman D."/>
            <person name="Young S."/>
            <person name="Grabherr M."/>
            <person name="Johnson J."/>
            <person name="Lander E.S."/>
            <person name="Lindblad-Toh K."/>
        </authorList>
    </citation>
    <scope>NUCLEOTIDE SEQUENCE [LARGE SCALE GENOMIC DNA]</scope>
    <source>
        <strain evidence="2">JBL SC #1</strain>
    </source>
</reference>
<evidence type="ECO:0000313" key="3">
    <source>
        <dbReference type="Proteomes" id="UP000001646"/>
    </source>
</evidence>
<reference evidence="2" key="2">
    <citation type="submission" date="2025-08" db="UniProtKB">
        <authorList>
            <consortium name="Ensembl"/>
        </authorList>
    </citation>
    <scope>IDENTIFICATION</scope>
</reference>
<feature type="coiled-coil region" evidence="1">
    <location>
        <begin position="329"/>
        <end position="360"/>
    </location>
</feature>
<dbReference type="HOGENOM" id="CLU_006021_0_0_1"/>
<dbReference type="STRING" id="28377.ENSACAP00000011021"/>
<dbReference type="InParanoid" id="H9GHC1"/>
<dbReference type="GeneTree" id="ENSGT00390000005554"/>
<organism evidence="2 3">
    <name type="scientific">Anolis carolinensis</name>
    <name type="common">Green anole</name>
    <name type="synonym">American chameleon</name>
    <dbReference type="NCBI Taxonomy" id="28377"/>
    <lineage>
        <taxon>Eukaryota</taxon>
        <taxon>Metazoa</taxon>
        <taxon>Chordata</taxon>
        <taxon>Craniata</taxon>
        <taxon>Vertebrata</taxon>
        <taxon>Euteleostomi</taxon>
        <taxon>Lepidosauria</taxon>
        <taxon>Squamata</taxon>
        <taxon>Bifurcata</taxon>
        <taxon>Unidentata</taxon>
        <taxon>Episquamata</taxon>
        <taxon>Toxicofera</taxon>
        <taxon>Iguania</taxon>
        <taxon>Dactyloidae</taxon>
        <taxon>Anolis</taxon>
    </lineage>
</organism>
<dbReference type="Proteomes" id="UP000001646">
    <property type="component" value="Unplaced"/>
</dbReference>
<evidence type="ECO:0000313" key="2">
    <source>
        <dbReference type="Ensembl" id="ENSACAP00000011021.4"/>
    </source>
</evidence>
<name>H9GHC1_ANOCA</name>
<sequence>MPATDAREKSGENATGLYYNCSHRIYLCGLYFPSRLFDAENISKSISKPFKITISLPELKDKSYQLGHSKTLPTPLQRDFIPDEIFVALTSAANPVPCPAVLRPPQKTKSIKDFKVIRPADGVWQHPVRRNKFQYLIQHPICLTGSPNIADTLVPEEFHVVKNRGVLASQLVVQIHYTFPPKISKGKIIFPAHFVKGHMFSCTFPKMHNVLEVLKVEQNIYNIVFHEIIRQVSVDCAERGELLSRQRYVELLERIPRQMKNLYKEMMAQRVMDKHITDELFNFKETIGQLTRELNTIREHDRKATLEAEKAYKELSKAILDSEMNANFLDEYRQLYELQRRRLEAQIQQLTHEKELWSSAAYDLALKVIEKNKLILARRMYSSEKTWHKVMRHIIMLLESQDTTDLSTLQQLTLEYRELVAEIGKKVVQTEETCRDRARTIQNGLTGWLNYFQNHVL</sequence>
<dbReference type="Ensembl" id="ENSACAT00000011249.4">
    <property type="protein sequence ID" value="ENSACAP00000011021.4"/>
    <property type="gene ID" value="ENSACAG00000012335.4"/>
</dbReference>
<protein>
    <recommendedName>
        <fullName evidence="4">Axonemal dynein light chain domain containing 1</fullName>
    </recommendedName>
</protein>
<proteinExistence type="predicted"/>
<dbReference type="AlphaFoldDB" id="H9GHC1"/>
<keyword evidence="3" id="KW-1185">Reference proteome</keyword>
<evidence type="ECO:0008006" key="4">
    <source>
        <dbReference type="Google" id="ProtNLM"/>
    </source>
</evidence>
<dbReference type="PANTHER" id="PTHR23052:SF1">
    <property type="entry name" value="AXONEMAL DYNEIN LIGHT CHAIN DOMAIN-CONTAINING PROTEIN 1"/>
    <property type="match status" value="1"/>
</dbReference>
<keyword evidence="1" id="KW-0175">Coiled coil</keyword>
<dbReference type="InterPro" id="IPR052845">
    <property type="entry name" value="Axonemal_dynein_LC_domain"/>
</dbReference>
<evidence type="ECO:0000256" key="1">
    <source>
        <dbReference type="SAM" id="Coils"/>
    </source>
</evidence>
<accession>H9GHC1</accession>
<reference evidence="2" key="3">
    <citation type="submission" date="2025-09" db="UniProtKB">
        <authorList>
            <consortium name="Ensembl"/>
        </authorList>
    </citation>
    <scope>IDENTIFICATION</scope>
</reference>
<dbReference type="eggNOG" id="ENOG502QSV4">
    <property type="taxonomic scope" value="Eukaryota"/>
</dbReference>